<dbReference type="SUPFAM" id="SSF49464">
    <property type="entry name" value="Carboxypeptidase regulatory domain-like"/>
    <property type="match status" value="1"/>
</dbReference>
<dbReference type="InterPro" id="IPR016746">
    <property type="entry name" value="UCP019078"/>
</dbReference>
<dbReference type="EMBL" id="AE009950">
    <property type="protein sequence ID" value="AAL80531.1"/>
    <property type="molecule type" value="Genomic_DNA"/>
</dbReference>
<keyword evidence="4" id="KW-1185">Reference proteome</keyword>
<dbReference type="GeneID" id="1468244"/>
<feature type="transmembrane region" description="Helical" evidence="2">
    <location>
        <begin position="474"/>
        <end position="495"/>
    </location>
</feature>
<dbReference type="OrthoDB" id="101276at2157"/>
<dbReference type="STRING" id="186497.PF0407"/>
<gene>
    <name evidence="3" type="ordered locus">PF0407</name>
</gene>
<reference evidence="3 4" key="1">
    <citation type="journal article" date="1999" name="Genetics">
        <title>Divergence of the hyperthermophilic archaea Pyrococcus furiosus and P. horikoshii inferred from complete genomic sequences.</title>
        <authorList>
            <person name="Maeder D.L."/>
            <person name="Weiss R.B."/>
            <person name="Dunn D.M."/>
            <person name="Cherry J.L."/>
            <person name="Gonzalez J.M."/>
            <person name="DiRuggiero J."/>
            <person name="Robb F.T."/>
        </authorList>
    </citation>
    <scope>NUCLEOTIDE SEQUENCE [LARGE SCALE GENOMIC DNA]</scope>
    <source>
        <strain evidence="4">ATCC 43587 / DSM 3638 / JCM 8422 / Vc1</strain>
    </source>
</reference>
<dbReference type="PIRSF" id="PIRSF019078">
    <property type="entry name" value="UCP019078"/>
    <property type="match status" value="1"/>
</dbReference>
<sequence>MASGGDAPVILTVSAFDTVNMKKALVILVVLITMISPIFAVERQLEYEKARENDEGAYIFFSSLLQLSRDVLENLTKENFRIFDEIVNRTIEESSYYESQGIKTKMPYFLPPFITLRNGISKIVEGNTVFITWFEDLKSSKSYVAYTKAKSGIELMKVGVEETEYSLEEIGKLEFIGENGDVKKLDIEDVREELERINSLITIYEKALEKYRANEGFIITATDLNPFVLEEVIILGNNPGLKNVYLNISGVIIPINKTGEFSVVYKFSKLGIYTAYASGQNGTSIVKSNMLVFNVTKMPTNILVPEKVYSHIYNVIEISGILVDYFGNPIPNQSISIFPLNVTLKTNKLGKFSFNITSNYPKALEITIVYPGNEIYKGCNSSVRAIFTRIPVNIRISGEERVKKGEIYTVRINSTAKVEPLYVYVDKNLTAVIPFTREFNLTINSPGRHEIYVFFPGNEIYTPARSNTLVVEVYTLPVIEILGILGIVITAVFLLRFSRTQGTKFGIPIKPELLTQEDHETKQISVREAYREVYHSLITEYNLKPSLTPRELYSILSNEPFSRYLKELTAIHEVHVYGMMELTRAIIGKFFRALSNFIVTKVLGGEL</sequence>
<accession>Q8U3P9</accession>
<protein>
    <recommendedName>
        <fullName evidence="5">DUF4129 domain-containing protein</fullName>
    </recommendedName>
</protein>
<feature type="coiled-coil region" evidence="1">
    <location>
        <begin position="187"/>
        <end position="214"/>
    </location>
</feature>
<name>Q8U3P9_PYRFU</name>
<keyword evidence="2" id="KW-0812">Transmembrane</keyword>
<dbReference type="PaxDb" id="186497-PF0407"/>
<dbReference type="HOGENOM" id="CLU_028321_0_0_2"/>
<feature type="transmembrane region" description="Helical" evidence="2">
    <location>
        <begin position="24"/>
        <end position="41"/>
    </location>
</feature>
<organism evidence="3 4">
    <name type="scientific">Pyrococcus furiosus (strain ATCC 43587 / DSM 3638 / JCM 8422 / Vc1)</name>
    <dbReference type="NCBI Taxonomy" id="186497"/>
    <lineage>
        <taxon>Archaea</taxon>
        <taxon>Methanobacteriati</taxon>
        <taxon>Methanobacteriota</taxon>
        <taxon>Thermococci</taxon>
        <taxon>Thermococcales</taxon>
        <taxon>Thermococcaceae</taxon>
        <taxon>Pyrococcus</taxon>
    </lineage>
</organism>
<evidence type="ECO:0008006" key="5">
    <source>
        <dbReference type="Google" id="ProtNLM"/>
    </source>
</evidence>
<keyword evidence="2" id="KW-1133">Transmembrane helix</keyword>
<dbReference type="KEGG" id="pfu:PF0407"/>
<keyword evidence="1" id="KW-0175">Coiled coil</keyword>
<dbReference type="AlphaFoldDB" id="Q8U3P9"/>
<evidence type="ECO:0000313" key="4">
    <source>
        <dbReference type="Proteomes" id="UP000001013"/>
    </source>
</evidence>
<dbReference type="eggNOG" id="arCOG02487">
    <property type="taxonomic scope" value="Archaea"/>
</dbReference>
<dbReference type="PhylomeDB" id="Q8U3P9"/>
<keyword evidence="2" id="KW-0472">Membrane</keyword>
<dbReference type="RefSeq" id="WP_011011521.1">
    <property type="nucleotide sequence ID" value="NC_003413.1"/>
</dbReference>
<evidence type="ECO:0000256" key="1">
    <source>
        <dbReference type="SAM" id="Coils"/>
    </source>
</evidence>
<evidence type="ECO:0000313" key="3">
    <source>
        <dbReference type="EMBL" id="AAL80531.1"/>
    </source>
</evidence>
<proteinExistence type="predicted"/>
<dbReference type="PATRIC" id="fig|186497.12.peg.423"/>
<dbReference type="Proteomes" id="UP000001013">
    <property type="component" value="Chromosome"/>
</dbReference>
<evidence type="ECO:0000256" key="2">
    <source>
        <dbReference type="SAM" id="Phobius"/>
    </source>
</evidence>
<dbReference type="InterPro" id="IPR008969">
    <property type="entry name" value="CarboxyPept-like_regulatory"/>
</dbReference>